<dbReference type="InterPro" id="IPR011034">
    <property type="entry name" value="Formyl_transferase-like_C_sf"/>
</dbReference>
<dbReference type="InterPro" id="IPR041711">
    <property type="entry name" value="Met-tRNA-FMT_N"/>
</dbReference>
<dbReference type="GO" id="GO:0004479">
    <property type="term" value="F:methionyl-tRNA formyltransferase activity"/>
    <property type="evidence" value="ECO:0007669"/>
    <property type="project" value="UniProtKB-UniRule"/>
</dbReference>
<dbReference type="InterPro" id="IPR044135">
    <property type="entry name" value="Met-tRNA-FMT_C"/>
</dbReference>
<dbReference type="Pfam" id="PF00551">
    <property type="entry name" value="Formyl_trans_N"/>
    <property type="match status" value="1"/>
</dbReference>
<protein>
    <recommendedName>
        <fullName evidence="2 5">Methionyl-tRNA formyltransferase</fullName>
        <ecNumber evidence="2 5">2.1.2.9</ecNumber>
    </recommendedName>
</protein>
<dbReference type="InterPro" id="IPR036477">
    <property type="entry name" value="Formyl_transf_N_sf"/>
</dbReference>
<comment type="catalytic activity">
    <reaction evidence="5">
        <text>L-methionyl-tRNA(fMet) + (6R)-10-formyltetrahydrofolate = N-formyl-L-methionyl-tRNA(fMet) + (6S)-5,6,7,8-tetrahydrofolate + H(+)</text>
        <dbReference type="Rhea" id="RHEA:24380"/>
        <dbReference type="Rhea" id="RHEA-COMP:9952"/>
        <dbReference type="Rhea" id="RHEA-COMP:9953"/>
        <dbReference type="ChEBI" id="CHEBI:15378"/>
        <dbReference type="ChEBI" id="CHEBI:57453"/>
        <dbReference type="ChEBI" id="CHEBI:78530"/>
        <dbReference type="ChEBI" id="CHEBI:78844"/>
        <dbReference type="ChEBI" id="CHEBI:195366"/>
        <dbReference type="EC" id="2.1.2.9"/>
    </reaction>
</comment>
<dbReference type="GO" id="GO:0005829">
    <property type="term" value="C:cytosol"/>
    <property type="evidence" value="ECO:0007669"/>
    <property type="project" value="TreeGrafter"/>
</dbReference>
<dbReference type="CDD" id="cd08646">
    <property type="entry name" value="FMT_core_Met-tRNA-FMT_N"/>
    <property type="match status" value="1"/>
</dbReference>
<evidence type="ECO:0000313" key="8">
    <source>
        <dbReference type="EMBL" id="EEN82700.1"/>
    </source>
</evidence>
<dbReference type="eggNOG" id="COG0223">
    <property type="taxonomic scope" value="Bacteria"/>
</dbReference>
<evidence type="ECO:0000256" key="4">
    <source>
        <dbReference type="ARBA" id="ARBA00022917"/>
    </source>
</evidence>
<evidence type="ECO:0000259" key="7">
    <source>
        <dbReference type="Pfam" id="PF02911"/>
    </source>
</evidence>
<dbReference type="SUPFAM" id="SSF53328">
    <property type="entry name" value="Formyltransferase"/>
    <property type="match status" value="1"/>
</dbReference>
<dbReference type="PANTHER" id="PTHR11138">
    <property type="entry name" value="METHIONYL-TRNA FORMYLTRANSFERASE"/>
    <property type="match status" value="1"/>
</dbReference>
<dbReference type="EC" id="2.1.2.9" evidence="2 5"/>
<reference evidence="8 9" key="1">
    <citation type="submission" date="2009-04" db="EMBL/GenBank/DDBJ databases">
        <authorList>
            <person name="Sebastian Y."/>
            <person name="Madupu R."/>
            <person name="Durkin A.S."/>
            <person name="Torralba M."/>
            <person name="Methe B."/>
            <person name="Sutton G.G."/>
            <person name="Strausberg R.L."/>
            <person name="Nelson K.E."/>
        </authorList>
    </citation>
    <scope>NUCLEOTIDE SEQUENCE [LARGE SCALE GENOMIC DNA]</scope>
    <source>
        <strain evidence="9">ATCC 35406 / BCRC 14492 / JCM 8526 / NCTC 13058 / HG 370</strain>
    </source>
</reference>
<evidence type="ECO:0000256" key="2">
    <source>
        <dbReference type="ARBA" id="ARBA00012261"/>
    </source>
</evidence>
<dbReference type="NCBIfam" id="TIGR00460">
    <property type="entry name" value="fmt"/>
    <property type="match status" value="1"/>
</dbReference>
<comment type="similarity">
    <text evidence="1 5">Belongs to the Fmt family.</text>
</comment>
<keyword evidence="3 5" id="KW-0808">Transferase</keyword>
<evidence type="ECO:0000313" key="9">
    <source>
        <dbReference type="Proteomes" id="UP000004295"/>
    </source>
</evidence>
<dbReference type="InterPro" id="IPR002376">
    <property type="entry name" value="Formyl_transf_N"/>
</dbReference>
<feature type="domain" description="Formyl transferase C-terminal" evidence="7">
    <location>
        <begin position="220"/>
        <end position="326"/>
    </location>
</feature>
<dbReference type="CDD" id="cd08704">
    <property type="entry name" value="Met_tRNA_FMT_C"/>
    <property type="match status" value="1"/>
</dbReference>
<dbReference type="InterPro" id="IPR005794">
    <property type="entry name" value="Fmt"/>
</dbReference>
<accession>C3JAX1</accession>
<dbReference type="SUPFAM" id="SSF50486">
    <property type="entry name" value="FMT C-terminal domain-like"/>
    <property type="match status" value="1"/>
</dbReference>
<proteinExistence type="inferred from homology"/>
<evidence type="ECO:0000256" key="3">
    <source>
        <dbReference type="ARBA" id="ARBA00022679"/>
    </source>
</evidence>
<evidence type="ECO:0000256" key="5">
    <source>
        <dbReference type="HAMAP-Rule" id="MF_00182"/>
    </source>
</evidence>
<dbReference type="Gene3D" id="3.40.50.12230">
    <property type="match status" value="1"/>
</dbReference>
<dbReference type="Proteomes" id="UP000004295">
    <property type="component" value="Unassembled WGS sequence"/>
</dbReference>
<dbReference type="InterPro" id="IPR005793">
    <property type="entry name" value="Formyl_trans_C"/>
</dbReference>
<gene>
    <name evidence="5 8" type="primary">fmt</name>
    <name evidence="8" type="ORF">POREN0001_0363</name>
</gene>
<feature type="domain" description="Formyl transferase N-terminal" evidence="6">
    <location>
        <begin position="18"/>
        <end position="187"/>
    </location>
</feature>
<keyword evidence="9" id="KW-1185">Reference proteome</keyword>
<evidence type="ECO:0000256" key="1">
    <source>
        <dbReference type="ARBA" id="ARBA00010699"/>
    </source>
</evidence>
<evidence type="ECO:0000259" key="6">
    <source>
        <dbReference type="Pfam" id="PF00551"/>
    </source>
</evidence>
<feature type="binding site" evidence="5">
    <location>
        <begin position="124"/>
        <end position="127"/>
    </location>
    <ligand>
        <name>(6S)-5,6,7,8-tetrahydrofolate</name>
        <dbReference type="ChEBI" id="CHEBI:57453"/>
    </ligand>
</feature>
<dbReference type="PANTHER" id="PTHR11138:SF5">
    <property type="entry name" value="METHIONYL-TRNA FORMYLTRANSFERASE, MITOCHONDRIAL"/>
    <property type="match status" value="1"/>
</dbReference>
<comment type="caution">
    <text evidence="8">The sequence shown here is derived from an EMBL/GenBank/DDBJ whole genome shotgun (WGS) entry which is preliminary data.</text>
</comment>
<comment type="function">
    <text evidence="5">Attaches a formyl group to the free amino group of methionyl-tRNA(fMet). The formyl group appears to play a dual role in the initiator identity of N-formylmethionyl-tRNA by promoting its recognition by IF2 and preventing the misappropriation of this tRNA by the elongation apparatus.</text>
</comment>
<dbReference type="Pfam" id="PF02911">
    <property type="entry name" value="Formyl_trans_C"/>
    <property type="match status" value="1"/>
</dbReference>
<dbReference type="HAMAP" id="MF_00182">
    <property type="entry name" value="Formyl_trans"/>
    <property type="match status" value="1"/>
</dbReference>
<dbReference type="STRING" id="553175.POREN0001_0363"/>
<dbReference type="EMBL" id="ACNN01000020">
    <property type="protein sequence ID" value="EEN82700.1"/>
    <property type="molecule type" value="Genomic_DNA"/>
</dbReference>
<keyword evidence="4 5" id="KW-0648">Protein biosynthesis</keyword>
<organism evidence="8 9">
    <name type="scientific">Porphyromonas endodontalis (strain ATCC 35406 / DSM 24491 / JCM 8526 / CCUG 16442 / BCRC 14492 / NCTC 13058 / HG 370)</name>
    <name type="common">Bacteroides endodontalis</name>
    <dbReference type="NCBI Taxonomy" id="553175"/>
    <lineage>
        <taxon>Bacteria</taxon>
        <taxon>Pseudomonadati</taxon>
        <taxon>Bacteroidota</taxon>
        <taxon>Bacteroidia</taxon>
        <taxon>Bacteroidales</taxon>
        <taxon>Porphyromonadaceae</taxon>
        <taxon>Porphyromonas</taxon>
    </lineage>
</organism>
<name>C3JAX1_POREA</name>
<dbReference type="AlphaFoldDB" id="C3JAX1"/>
<sequence length="335" mass="36884">MTSLDPFSLHYMEQQDIRILFLGTAPFAARHLTFLIESGYSVVGVVTTPDRPAGRGHKLQPSPVKVEALRLGLPIWQPERLRDESFLAEMRALRPTLGVVIAFRMLPEELWAMPDLGTVNIHASLLPRWRGAAPINHALMAGDKETGVSLFRLTKGLDEGHILGQRALPIDENTLFGDLYDTLAEEGILLLGEFLQACREDKIPEGVAQPKDTEEPYAHKLTKENTRIDWSRSAREIHNFVRGLSPLPTAWTTLVCPGAGEPLTYKLFVTRVVSEEPLPVGTTPGSVLPSPRRSLHVATGGGILAIEELQAPAKKRLPIADFLNGVQLGEGAFFE</sequence>